<name>A0A8S5QD50_9CAUD</name>
<organism evidence="1">
    <name type="scientific">Siphoviridae sp. ctbvd11</name>
    <dbReference type="NCBI Taxonomy" id="2825567"/>
    <lineage>
        <taxon>Viruses</taxon>
        <taxon>Duplodnaviria</taxon>
        <taxon>Heunggongvirae</taxon>
        <taxon>Uroviricota</taxon>
        <taxon>Caudoviricetes</taxon>
    </lineage>
</organism>
<evidence type="ECO:0000313" key="1">
    <source>
        <dbReference type="EMBL" id="DAE17191.1"/>
    </source>
</evidence>
<protein>
    <submittedName>
        <fullName evidence="1">Uncharacterized protein</fullName>
    </submittedName>
</protein>
<dbReference type="EMBL" id="BK015636">
    <property type="protein sequence ID" value="DAE17191.1"/>
    <property type="molecule type" value="Genomic_DNA"/>
</dbReference>
<accession>A0A8S5QD50</accession>
<sequence length="49" mass="5727">MAEKTMLQNVENESEEEYDCNDVPLISPPLIPRVLLLKMIHVFIKTKKK</sequence>
<reference evidence="1" key="1">
    <citation type="journal article" date="2021" name="Proc. Natl. Acad. Sci. U.S.A.">
        <title>A Catalog of Tens of Thousands of Viruses from Human Metagenomes Reveals Hidden Associations with Chronic Diseases.</title>
        <authorList>
            <person name="Tisza M.J."/>
            <person name="Buck C.B."/>
        </authorList>
    </citation>
    <scope>NUCLEOTIDE SEQUENCE</scope>
    <source>
        <strain evidence="1">Ctbvd11</strain>
    </source>
</reference>
<proteinExistence type="predicted"/>